<evidence type="ECO:0008006" key="4">
    <source>
        <dbReference type="Google" id="ProtNLM"/>
    </source>
</evidence>
<evidence type="ECO:0000313" key="3">
    <source>
        <dbReference type="EMBL" id="CAD7444197.1"/>
    </source>
</evidence>
<dbReference type="AlphaFoldDB" id="A0A7R9F1P7"/>
<gene>
    <name evidence="3" type="ORF">TBIB3V08_LOCUS6580</name>
</gene>
<accession>A0A7R9F1P7</accession>
<dbReference type="InterPro" id="IPR036058">
    <property type="entry name" value="Kazal_dom_sf"/>
</dbReference>
<feature type="region of interest" description="Disordered" evidence="1">
    <location>
        <begin position="368"/>
        <end position="390"/>
    </location>
</feature>
<feature type="compositionally biased region" description="Polar residues" evidence="1">
    <location>
        <begin position="468"/>
        <end position="482"/>
    </location>
</feature>
<feature type="signal peptide" evidence="2">
    <location>
        <begin position="1"/>
        <end position="21"/>
    </location>
</feature>
<dbReference type="SUPFAM" id="SSF100895">
    <property type="entry name" value="Kazal-type serine protease inhibitors"/>
    <property type="match status" value="1"/>
</dbReference>
<evidence type="ECO:0000256" key="1">
    <source>
        <dbReference type="SAM" id="MobiDB-lite"/>
    </source>
</evidence>
<keyword evidence="2" id="KW-0732">Signal</keyword>
<dbReference type="CDD" id="cd00104">
    <property type="entry name" value="KAZAL_FS"/>
    <property type="match status" value="1"/>
</dbReference>
<protein>
    <recommendedName>
        <fullName evidence="4">Kazal-like domain-containing protein</fullName>
    </recommendedName>
</protein>
<sequence>MGLNYILMVYMFIFSNGMVRGSFMSLDIPDCIYLSSTCLQYSSPVCVDGVLTYDNLCSMLADIAEQRLSLRVWNWGLCHSKKDKNFQSKSWFDRLNSHQLGRKFLNQNKNQENEQHSDNHNGQNRKETMDVLKDNNKPSLNNLVYENNYNKVTRDLFHPVYGHRREDWHTYYFPKEEFGDFQYQPPGSLAEGELFDIESLPNPVFQRREWSMRKAGHGGRRLRRSLAKDQDNSKSVLSSQNGSHCLEQPLIGHQNTSNQIPPPEIRQLLKRYLNGRDKPLSNRMSPDKEVRRRLKRSLIGEQKNISSRIMPIETRQLLRRSLIGQERPIGNRIFPAGGRRRLKRSLIGENSSISNMTLPPENRQLLRRSLSGRHRKLSTRILPPGGRRRLKRSLVGLPKNLPDQRALPQRDNQYLKQSLTEQQRNTSTMTSPPENRQLLKRYLRDRPKSLSARILPIGGRQRLKRSLRSSPQNYLVKTSSPGEQRLIRSTPKVISKKSRPLKQEVFGEIRDEPMFDPR</sequence>
<evidence type="ECO:0000256" key="2">
    <source>
        <dbReference type="SAM" id="SignalP"/>
    </source>
</evidence>
<feature type="region of interest" description="Disordered" evidence="1">
    <location>
        <begin position="462"/>
        <end position="499"/>
    </location>
</feature>
<proteinExistence type="predicted"/>
<feature type="chain" id="PRO_5030681183" description="Kazal-like domain-containing protein" evidence="2">
    <location>
        <begin position="22"/>
        <end position="518"/>
    </location>
</feature>
<feature type="region of interest" description="Disordered" evidence="1">
    <location>
        <begin position="210"/>
        <end position="240"/>
    </location>
</feature>
<feature type="compositionally biased region" description="Basic residues" evidence="1">
    <location>
        <begin position="214"/>
        <end position="225"/>
    </location>
</feature>
<name>A0A7R9F1P7_9NEOP</name>
<dbReference type="EMBL" id="OD566541">
    <property type="protein sequence ID" value="CAD7444197.1"/>
    <property type="molecule type" value="Genomic_DNA"/>
</dbReference>
<reference evidence="3" key="1">
    <citation type="submission" date="2020-11" db="EMBL/GenBank/DDBJ databases">
        <authorList>
            <person name="Tran Van P."/>
        </authorList>
    </citation>
    <scope>NUCLEOTIDE SEQUENCE</scope>
</reference>
<organism evidence="3">
    <name type="scientific">Timema bartmani</name>
    <dbReference type="NCBI Taxonomy" id="61472"/>
    <lineage>
        <taxon>Eukaryota</taxon>
        <taxon>Metazoa</taxon>
        <taxon>Ecdysozoa</taxon>
        <taxon>Arthropoda</taxon>
        <taxon>Hexapoda</taxon>
        <taxon>Insecta</taxon>
        <taxon>Pterygota</taxon>
        <taxon>Neoptera</taxon>
        <taxon>Polyneoptera</taxon>
        <taxon>Phasmatodea</taxon>
        <taxon>Timematodea</taxon>
        <taxon>Timematoidea</taxon>
        <taxon>Timematidae</taxon>
        <taxon>Timema</taxon>
    </lineage>
</organism>